<dbReference type="RefSeq" id="WP_189971887.1">
    <property type="nucleotide sequence ID" value="NZ_BMVL01000009.1"/>
</dbReference>
<dbReference type="Proteomes" id="UP001519310">
    <property type="component" value="Unassembled WGS sequence"/>
</dbReference>
<accession>A0ABS4LCD4</accession>
<dbReference type="SUPFAM" id="SSF49299">
    <property type="entry name" value="PKD domain"/>
    <property type="match status" value="1"/>
</dbReference>
<evidence type="ECO:0000256" key="1">
    <source>
        <dbReference type="SAM" id="SignalP"/>
    </source>
</evidence>
<proteinExistence type="predicted"/>
<keyword evidence="3" id="KW-1185">Reference proteome</keyword>
<name>A0ABS4LCD4_STRAV</name>
<evidence type="ECO:0000313" key="3">
    <source>
        <dbReference type="Proteomes" id="UP001519310"/>
    </source>
</evidence>
<comment type="caution">
    <text evidence="2">The sequence shown here is derived from an EMBL/GenBank/DDBJ whole genome shotgun (WGS) entry which is preliminary data.</text>
</comment>
<dbReference type="InterPro" id="IPR013783">
    <property type="entry name" value="Ig-like_fold"/>
</dbReference>
<sequence length="555" mass="57389">MRSRRLVISVAVIAATIGLVPGMAQAAEPVAPPVSAPNIDLGKAAASNFKTYRSPAEKSVRKTLPAAKGKAAAAAGNPDLNMVLSATSKTAHGVELVTDLISETASLTVTVEWGDGKKDVVAASGAGPLTHRHAYAELGEYDIKVTVTDTANAVEVVNTLPYGTAGSEFTPVAPTRLLDTRTGLGGPQGAVQSSGTARVKVGGNAGIPEGVTAVVLNVTATETNNSGFVTAFPEGGVRPKTSNVNWDKGQTVPNQVIVPVGKNGYVDLYNASWTGSAHLIADVTGYFTPKSASGYTSMTPARFVDTREGLGTYRGQLGGQGSFSTQISGLRGVPEGVTAVALNVTVTNPGKYGHLTVFPSGQAAPDTSSLNFAAGQTVANSVIVPVGKDGKISFRNGAYAGVDVVVDVVGYYSPDSRGSFVPIAPVRRLDTREPKDPYHGVIPGGYYLPVTFTPDAVDDGVSGYVLNATVTNTADNGFLSVAPDPNSLEAYRNGTAVPPELPGSSTLNWTTGKTVANLVQASAGENGIADFFNQSWDEWATTDLVVDVFGYYETN</sequence>
<feature type="signal peptide" evidence="1">
    <location>
        <begin position="1"/>
        <end position="26"/>
    </location>
</feature>
<evidence type="ECO:0008006" key="4">
    <source>
        <dbReference type="Google" id="ProtNLM"/>
    </source>
</evidence>
<dbReference type="Gene3D" id="2.60.40.10">
    <property type="entry name" value="Immunoglobulins"/>
    <property type="match status" value="1"/>
</dbReference>
<gene>
    <name evidence="2" type="ORF">J2Z77_005641</name>
</gene>
<dbReference type="InterPro" id="IPR035986">
    <property type="entry name" value="PKD_dom_sf"/>
</dbReference>
<organism evidence="2 3">
    <name type="scientific">Streptomyces avidinii</name>
    <dbReference type="NCBI Taxonomy" id="1895"/>
    <lineage>
        <taxon>Bacteria</taxon>
        <taxon>Bacillati</taxon>
        <taxon>Actinomycetota</taxon>
        <taxon>Actinomycetes</taxon>
        <taxon>Kitasatosporales</taxon>
        <taxon>Streptomycetaceae</taxon>
        <taxon>Streptomyces</taxon>
    </lineage>
</organism>
<evidence type="ECO:0000313" key="2">
    <source>
        <dbReference type="EMBL" id="MBP2039793.1"/>
    </source>
</evidence>
<feature type="chain" id="PRO_5046738866" description="PKD domain-containing protein" evidence="1">
    <location>
        <begin position="27"/>
        <end position="555"/>
    </location>
</feature>
<reference evidence="2 3" key="1">
    <citation type="submission" date="2021-03" db="EMBL/GenBank/DDBJ databases">
        <title>Genomic Encyclopedia of Type Strains, Phase IV (KMG-IV): sequencing the most valuable type-strain genomes for metagenomic binning, comparative biology and taxonomic classification.</title>
        <authorList>
            <person name="Goeker M."/>
        </authorList>
    </citation>
    <scope>NUCLEOTIDE SEQUENCE [LARGE SCALE GENOMIC DNA]</scope>
    <source>
        <strain evidence="2 3">DSM 40526</strain>
    </source>
</reference>
<keyword evidence="1" id="KW-0732">Signal</keyword>
<dbReference type="EMBL" id="JAGGLQ010000013">
    <property type="protein sequence ID" value="MBP2039793.1"/>
    <property type="molecule type" value="Genomic_DNA"/>
</dbReference>
<protein>
    <recommendedName>
        <fullName evidence="4">PKD domain-containing protein</fullName>
    </recommendedName>
</protein>